<dbReference type="EMBL" id="JACIDG010000004">
    <property type="protein sequence ID" value="MBB3914592.1"/>
    <property type="molecule type" value="Genomic_DNA"/>
</dbReference>
<evidence type="ECO:0000313" key="3">
    <source>
        <dbReference type="Proteomes" id="UP000272004"/>
    </source>
</evidence>
<evidence type="ECO:0000313" key="2">
    <source>
        <dbReference type="EMBL" id="RUM14498.1"/>
    </source>
</evidence>
<organism evidence="1 4">
    <name type="scientific">Rhizobium fabae</name>
    <dbReference type="NCBI Taxonomy" id="573179"/>
    <lineage>
        <taxon>Bacteria</taxon>
        <taxon>Pseudomonadati</taxon>
        <taxon>Pseudomonadota</taxon>
        <taxon>Alphaproteobacteria</taxon>
        <taxon>Hyphomicrobiales</taxon>
        <taxon>Rhizobiaceae</taxon>
        <taxon>Rhizobium/Agrobacterium group</taxon>
        <taxon>Rhizobium</taxon>
    </lineage>
</organism>
<sequence length="205" mass="22179">MSVSQSAPETGLPNQPIIDKVYFPKLAVKCVGRLVFRSQVARDVACLLDVDPDIASWSCMATTLSVGIEAHVPDFTVTTASGSTVLIDAPDRRPGVSPAAIAEAALFDNRTFRIFDVAELEHGHRLANAKDLLRYGNHRAPLGDRVRLLAALEEYGSLTVSECLTVFKETAPMAGLAALALHGYIEIELDEGPIGPETTVRRVRR</sequence>
<reference evidence="2 3" key="1">
    <citation type="submission" date="2018-11" db="EMBL/GenBank/DDBJ databases">
        <authorList>
            <person name="Huo Y."/>
        </authorList>
    </citation>
    <scope>NUCLEOTIDE SEQUENCE [LARGE SCALE GENOMIC DNA]</scope>
    <source>
        <strain evidence="2 3">CCBAU 33202</strain>
    </source>
</reference>
<protein>
    <submittedName>
        <fullName evidence="1">Uncharacterized protein</fullName>
    </submittedName>
</protein>
<dbReference type="EMBL" id="RJJU01000004">
    <property type="protein sequence ID" value="RUM14498.1"/>
    <property type="molecule type" value="Genomic_DNA"/>
</dbReference>
<dbReference type="Proteomes" id="UP000272004">
    <property type="component" value="Unassembled WGS sequence"/>
</dbReference>
<gene>
    <name evidence="2" type="ORF">EFB14_07135</name>
    <name evidence="1" type="ORF">GGQ65_001874</name>
</gene>
<evidence type="ECO:0000313" key="1">
    <source>
        <dbReference type="EMBL" id="MBB3914592.1"/>
    </source>
</evidence>
<name>A0A7W6B2Z4_9HYPH</name>
<dbReference type="Proteomes" id="UP000545490">
    <property type="component" value="Unassembled WGS sequence"/>
</dbReference>
<dbReference type="AlphaFoldDB" id="A0A7W6B2Z4"/>
<keyword evidence="3" id="KW-1185">Reference proteome</keyword>
<proteinExistence type="predicted"/>
<evidence type="ECO:0000313" key="4">
    <source>
        <dbReference type="Proteomes" id="UP000545490"/>
    </source>
</evidence>
<comment type="caution">
    <text evidence="1">The sequence shown here is derived from an EMBL/GenBank/DDBJ whole genome shotgun (WGS) entry which is preliminary data.</text>
</comment>
<reference evidence="1 4" key="2">
    <citation type="submission" date="2020-08" db="EMBL/GenBank/DDBJ databases">
        <title>Genomic Encyclopedia of Type Strains, Phase IV (KMG-IV): sequencing the most valuable type-strain genomes for metagenomic binning, comparative biology and taxonomic classification.</title>
        <authorList>
            <person name="Goeker M."/>
        </authorList>
    </citation>
    <scope>NUCLEOTIDE SEQUENCE [LARGE SCALE GENOMIC DNA]</scope>
    <source>
        <strain evidence="1 4">DSM 19331</strain>
    </source>
</reference>
<accession>A0A7W6B2Z4</accession>
<dbReference type="RefSeq" id="WP_126823964.1">
    <property type="nucleotide sequence ID" value="NZ_JACIDG010000004.1"/>
</dbReference>